<dbReference type="GO" id="GO:0005886">
    <property type="term" value="C:plasma membrane"/>
    <property type="evidence" value="ECO:0007669"/>
    <property type="project" value="UniProtKB-SubCell"/>
</dbReference>
<dbReference type="Pfam" id="PF00584">
    <property type="entry name" value="SecE"/>
    <property type="match status" value="1"/>
</dbReference>
<dbReference type="EMBL" id="DROK01000274">
    <property type="protein sequence ID" value="HHI98034.1"/>
    <property type="molecule type" value="Genomic_DNA"/>
</dbReference>
<evidence type="ECO:0000256" key="5">
    <source>
        <dbReference type="ARBA" id="ARBA00022927"/>
    </source>
</evidence>
<keyword evidence="8 9" id="KW-0472">Membrane</keyword>
<dbReference type="GO" id="GO:0008320">
    <property type="term" value="F:protein transmembrane transporter activity"/>
    <property type="evidence" value="ECO:0007669"/>
    <property type="project" value="UniProtKB-UniRule"/>
</dbReference>
<evidence type="ECO:0000256" key="4">
    <source>
        <dbReference type="ARBA" id="ARBA00022692"/>
    </source>
</evidence>
<comment type="subcellular location">
    <subcellularLocation>
        <location evidence="9">Cell membrane</location>
        <topology evidence="9">Single-pass membrane protein</topology>
    </subcellularLocation>
    <subcellularLocation>
        <location evidence="1">Membrane</location>
    </subcellularLocation>
</comment>
<evidence type="ECO:0000256" key="3">
    <source>
        <dbReference type="ARBA" id="ARBA00022475"/>
    </source>
</evidence>
<dbReference type="AlphaFoldDB" id="A0A7V5P183"/>
<dbReference type="HAMAP" id="MF_00422">
    <property type="entry name" value="SecE"/>
    <property type="match status" value="1"/>
</dbReference>
<dbReference type="Proteomes" id="UP000886101">
    <property type="component" value="Unassembled WGS sequence"/>
</dbReference>
<keyword evidence="2 9" id="KW-0813">Transport</keyword>
<dbReference type="InterPro" id="IPR005807">
    <property type="entry name" value="SecE_bac"/>
</dbReference>
<dbReference type="Gene3D" id="1.20.5.1030">
    <property type="entry name" value="Preprotein translocase secy subunit"/>
    <property type="match status" value="1"/>
</dbReference>
<feature type="transmembrane region" description="Helical" evidence="9">
    <location>
        <begin position="59"/>
        <end position="79"/>
    </location>
</feature>
<dbReference type="GO" id="GO:0006605">
    <property type="term" value="P:protein targeting"/>
    <property type="evidence" value="ECO:0007669"/>
    <property type="project" value="UniProtKB-UniRule"/>
</dbReference>
<dbReference type="NCBIfam" id="TIGR00964">
    <property type="entry name" value="secE_bact"/>
    <property type="match status" value="1"/>
</dbReference>
<organism evidence="10">
    <name type="scientific">Thermodesulfatator atlanticus</name>
    <dbReference type="NCBI Taxonomy" id="501497"/>
    <lineage>
        <taxon>Bacteria</taxon>
        <taxon>Pseudomonadati</taxon>
        <taxon>Thermodesulfobacteriota</taxon>
        <taxon>Thermodesulfobacteria</taxon>
        <taxon>Thermodesulfobacteriales</taxon>
        <taxon>Thermodesulfatatoraceae</taxon>
        <taxon>Thermodesulfatator</taxon>
    </lineage>
</organism>
<sequence>MAKRRTRKKRALNLPPEAEKSAKVVPLQKEGNFITRAKQFLYEVKIEFKKITWPSRKETVATTTAVISFTLFIAFYLGMVDAILSKIVQWLVY</sequence>
<keyword evidence="4 9" id="KW-0812">Transmembrane</keyword>
<keyword evidence="6 9" id="KW-1133">Transmembrane helix</keyword>
<comment type="function">
    <text evidence="9">Essential subunit of the Sec protein translocation channel SecYEG. Clamps together the 2 halves of SecY. May contact the channel plug during translocation.</text>
</comment>
<evidence type="ECO:0000313" key="10">
    <source>
        <dbReference type="EMBL" id="HHI98034.1"/>
    </source>
</evidence>
<dbReference type="GO" id="GO:0043952">
    <property type="term" value="P:protein transport by the Sec complex"/>
    <property type="evidence" value="ECO:0007669"/>
    <property type="project" value="UniProtKB-UniRule"/>
</dbReference>
<evidence type="ECO:0000256" key="6">
    <source>
        <dbReference type="ARBA" id="ARBA00022989"/>
    </source>
</evidence>
<name>A0A7V5P183_9BACT</name>
<keyword evidence="5 9" id="KW-0653">Protein transport</keyword>
<dbReference type="PROSITE" id="PS01067">
    <property type="entry name" value="SECE_SEC61G"/>
    <property type="match status" value="1"/>
</dbReference>
<reference evidence="10" key="1">
    <citation type="journal article" date="2020" name="mSystems">
        <title>Genome- and Community-Level Interaction Insights into Carbon Utilization and Element Cycling Functions of Hydrothermarchaeota in Hydrothermal Sediment.</title>
        <authorList>
            <person name="Zhou Z."/>
            <person name="Liu Y."/>
            <person name="Xu W."/>
            <person name="Pan J."/>
            <person name="Luo Z.H."/>
            <person name="Li M."/>
        </authorList>
    </citation>
    <scope>NUCLEOTIDE SEQUENCE [LARGE SCALE GENOMIC DNA]</scope>
    <source>
        <strain evidence="10">HyVt-533</strain>
    </source>
</reference>
<dbReference type="InterPro" id="IPR001901">
    <property type="entry name" value="Translocase_SecE/Sec61-g"/>
</dbReference>
<keyword evidence="7 9" id="KW-0811">Translocation</keyword>
<evidence type="ECO:0000256" key="8">
    <source>
        <dbReference type="ARBA" id="ARBA00023136"/>
    </source>
</evidence>
<dbReference type="PANTHER" id="PTHR33910:SF1">
    <property type="entry name" value="PROTEIN TRANSLOCASE SUBUNIT SECE"/>
    <property type="match status" value="1"/>
</dbReference>
<comment type="caution">
    <text evidence="10">The sequence shown here is derived from an EMBL/GenBank/DDBJ whole genome shotgun (WGS) entry which is preliminary data.</text>
</comment>
<evidence type="ECO:0000256" key="1">
    <source>
        <dbReference type="ARBA" id="ARBA00004370"/>
    </source>
</evidence>
<keyword evidence="3 9" id="KW-1003">Cell membrane</keyword>
<comment type="similarity">
    <text evidence="9">Belongs to the SecE/SEC61-gamma family.</text>
</comment>
<dbReference type="GO" id="GO:0009306">
    <property type="term" value="P:protein secretion"/>
    <property type="evidence" value="ECO:0007669"/>
    <property type="project" value="UniProtKB-UniRule"/>
</dbReference>
<accession>A0A7V5P183</accession>
<gene>
    <name evidence="9 10" type="primary">secE</name>
    <name evidence="10" type="ORF">ENJ96_09320</name>
</gene>
<comment type="subunit">
    <text evidence="9">Component of the Sec protein translocase complex. Heterotrimer consisting of SecY, SecE and SecG subunits. The heterotrimers can form oligomers, although 1 heterotrimer is thought to be able to translocate proteins. Interacts with the ribosome. Interacts with SecDF, and other proteins may be involved. Interacts with SecA.</text>
</comment>
<dbReference type="InterPro" id="IPR038379">
    <property type="entry name" value="SecE_sf"/>
</dbReference>
<evidence type="ECO:0000256" key="2">
    <source>
        <dbReference type="ARBA" id="ARBA00022448"/>
    </source>
</evidence>
<dbReference type="PANTHER" id="PTHR33910">
    <property type="entry name" value="PROTEIN TRANSLOCASE SUBUNIT SECE"/>
    <property type="match status" value="1"/>
</dbReference>
<evidence type="ECO:0000256" key="9">
    <source>
        <dbReference type="HAMAP-Rule" id="MF_00422"/>
    </source>
</evidence>
<proteinExistence type="inferred from homology"/>
<dbReference type="GO" id="GO:0065002">
    <property type="term" value="P:intracellular protein transmembrane transport"/>
    <property type="evidence" value="ECO:0007669"/>
    <property type="project" value="UniProtKB-UniRule"/>
</dbReference>
<protein>
    <recommendedName>
        <fullName evidence="9">Protein translocase subunit SecE</fullName>
    </recommendedName>
</protein>
<evidence type="ECO:0000256" key="7">
    <source>
        <dbReference type="ARBA" id="ARBA00023010"/>
    </source>
</evidence>